<evidence type="ECO:0000256" key="2">
    <source>
        <dbReference type="ARBA" id="ARBA00025783"/>
    </source>
</evidence>
<dbReference type="eggNOG" id="KOG2730">
    <property type="taxonomic scope" value="Eukaryota"/>
</dbReference>
<name>K0KH49_WICCF</name>
<feature type="compositionally biased region" description="Polar residues" evidence="8">
    <location>
        <begin position="15"/>
        <end position="36"/>
    </location>
</feature>
<comment type="caution">
    <text evidence="9">The sequence shown here is derived from an EMBL/GenBank/DDBJ whole genome shotgun (WGS) entry which is preliminary data.</text>
</comment>
<keyword evidence="10" id="KW-1185">Reference proteome</keyword>
<dbReference type="CDD" id="cd02440">
    <property type="entry name" value="AdoMet_MTases"/>
    <property type="match status" value="1"/>
</dbReference>
<proteinExistence type="inferred from homology"/>
<evidence type="ECO:0000256" key="4">
    <source>
        <dbReference type="ARBA" id="ARBA00048740"/>
    </source>
</evidence>
<comment type="catalytic activity">
    <reaction evidence="6">
        <text>a 5'-end (N(7)-methyl 5'-triphosphoguanosine)-ribonucleoside in snRNA + S-adenosyl-L-methionine = a 5'-end (N(2),N(7)-dimethyl 5'-triphosphoguanosine)-ribonucleoside in snRNA + S-adenosyl-L-homocysteine + H(+)</text>
        <dbReference type="Rhea" id="RHEA:78471"/>
        <dbReference type="Rhea" id="RHEA-COMP:19085"/>
        <dbReference type="Rhea" id="RHEA-COMP:19087"/>
        <dbReference type="ChEBI" id="CHEBI:15378"/>
        <dbReference type="ChEBI" id="CHEBI:57856"/>
        <dbReference type="ChEBI" id="CHEBI:59789"/>
        <dbReference type="ChEBI" id="CHEBI:156461"/>
        <dbReference type="ChEBI" id="CHEBI:172880"/>
    </reaction>
    <physiologicalReaction direction="left-to-right" evidence="6">
        <dbReference type="Rhea" id="RHEA:78472"/>
    </physiologicalReaction>
</comment>
<dbReference type="Proteomes" id="UP000009328">
    <property type="component" value="Unassembled WGS sequence"/>
</dbReference>
<evidence type="ECO:0000256" key="8">
    <source>
        <dbReference type="SAM" id="MobiDB-lite"/>
    </source>
</evidence>
<gene>
    <name evidence="9" type="ORF">BN7_36</name>
</gene>
<feature type="compositionally biased region" description="Basic and acidic residues" evidence="8">
    <location>
        <begin position="532"/>
        <end position="544"/>
    </location>
</feature>
<dbReference type="Gene3D" id="3.40.50.150">
    <property type="entry name" value="Vaccinia Virus protein VP39"/>
    <property type="match status" value="1"/>
</dbReference>
<comment type="catalytic activity">
    <reaction evidence="3">
        <text>a 5'-end (N(2),N(7)-dimethyl 5'-triphosphoguanosine)-ribonucleoside in snoRNA + S-adenosyl-L-methionine = a 5'-end (N(2),N(2),N(7)-trimethyl 5'-triphosphoguanosine)-ribonucleoside in snoRNA + S-adenosyl-L-homocysteine + H(+)</text>
        <dbReference type="Rhea" id="RHEA:78507"/>
        <dbReference type="Rhea" id="RHEA-COMP:19088"/>
        <dbReference type="Rhea" id="RHEA-COMP:19090"/>
        <dbReference type="ChEBI" id="CHEBI:15378"/>
        <dbReference type="ChEBI" id="CHEBI:57856"/>
        <dbReference type="ChEBI" id="CHEBI:59789"/>
        <dbReference type="ChEBI" id="CHEBI:167623"/>
        <dbReference type="ChEBI" id="CHEBI:172880"/>
    </reaction>
    <physiologicalReaction direction="left-to-right" evidence="3">
        <dbReference type="Rhea" id="RHEA:78508"/>
    </physiologicalReaction>
</comment>
<dbReference type="PANTHER" id="PTHR14741">
    <property type="entry name" value="S-ADENOSYLMETHIONINE-DEPENDENT METHYLTRANSFERASE RELATED"/>
    <property type="match status" value="1"/>
</dbReference>
<dbReference type="InterPro" id="IPR029063">
    <property type="entry name" value="SAM-dependent_MTases_sf"/>
</dbReference>
<dbReference type="SUPFAM" id="SSF53335">
    <property type="entry name" value="S-adenosyl-L-methionine-dependent methyltransferases"/>
    <property type="match status" value="1"/>
</dbReference>
<evidence type="ECO:0000313" key="9">
    <source>
        <dbReference type="EMBL" id="CCH40503.1"/>
    </source>
</evidence>
<protein>
    <recommendedName>
        <fullName evidence="1">Trimethylguanosine synthase</fullName>
    </recommendedName>
    <alternativeName>
        <fullName evidence="7">Cap-specific guanine-N(2) methyltransferase</fullName>
    </alternativeName>
</protein>
<dbReference type="GO" id="GO:0005634">
    <property type="term" value="C:nucleus"/>
    <property type="evidence" value="ECO:0007669"/>
    <property type="project" value="TreeGrafter"/>
</dbReference>
<evidence type="ECO:0000313" key="10">
    <source>
        <dbReference type="Proteomes" id="UP000009328"/>
    </source>
</evidence>
<dbReference type="GO" id="GO:0071164">
    <property type="term" value="F:RNA cap trimethylguanosine synthase activity"/>
    <property type="evidence" value="ECO:0007669"/>
    <property type="project" value="TreeGrafter"/>
</dbReference>
<reference evidence="9 10" key="1">
    <citation type="journal article" date="2012" name="Eukaryot. Cell">
        <title>Draft genome sequence of Wickerhamomyces ciferrii NRRL Y-1031 F-60-10.</title>
        <authorList>
            <person name="Schneider J."/>
            <person name="Andrea H."/>
            <person name="Blom J."/>
            <person name="Jaenicke S."/>
            <person name="Ruckert C."/>
            <person name="Schorsch C."/>
            <person name="Szczepanowski R."/>
            <person name="Farwick M."/>
            <person name="Goesmann A."/>
            <person name="Puhler A."/>
            <person name="Schaffer S."/>
            <person name="Tauch A."/>
            <person name="Kohler T."/>
            <person name="Brinkrolf K."/>
        </authorList>
    </citation>
    <scope>NUCLEOTIDE SEQUENCE [LARGE SCALE GENOMIC DNA]</scope>
    <source>
        <strain evidence="10">ATCC 14091 / BCRC 22168 / CBS 111 / JCM 3599 / NBRC 0793 / NRRL Y-1031 F-60-10</strain>
    </source>
</reference>
<dbReference type="STRING" id="1206466.K0KH49"/>
<organism evidence="9 10">
    <name type="scientific">Wickerhamomyces ciferrii (strain ATCC 14091 / BCRC 22168 / CBS 111 / JCM 3599 / NBRC 0793 / NRRL Y-1031 F-60-10)</name>
    <name type="common">Yeast</name>
    <name type="synonym">Pichia ciferrii</name>
    <dbReference type="NCBI Taxonomy" id="1206466"/>
    <lineage>
        <taxon>Eukaryota</taxon>
        <taxon>Fungi</taxon>
        <taxon>Dikarya</taxon>
        <taxon>Ascomycota</taxon>
        <taxon>Saccharomycotina</taxon>
        <taxon>Saccharomycetes</taxon>
        <taxon>Phaffomycetales</taxon>
        <taxon>Wickerhamomycetaceae</taxon>
        <taxon>Wickerhamomyces</taxon>
    </lineage>
</organism>
<dbReference type="EMBL" id="CAIF01000001">
    <property type="protein sequence ID" value="CCH40503.1"/>
    <property type="molecule type" value="Genomic_DNA"/>
</dbReference>
<evidence type="ECO:0000256" key="1">
    <source>
        <dbReference type="ARBA" id="ARBA00018517"/>
    </source>
</evidence>
<evidence type="ECO:0000256" key="6">
    <source>
        <dbReference type="ARBA" id="ARBA00049075"/>
    </source>
</evidence>
<dbReference type="AlphaFoldDB" id="K0KH49"/>
<feature type="compositionally biased region" description="Basic and acidic residues" evidence="8">
    <location>
        <begin position="506"/>
        <end position="522"/>
    </location>
</feature>
<dbReference type="InParanoid" id="K0KH49"/>
<accession>K0KH49</accession>
<dbReference type="Pfam" id="PF09445">
    <property type="entry name" value="Methyltransf_15"/>
    <property type="match status" value="1"/>
</dbReference>
<evidence type="ECO:0000256" key="5">
    <source>
        <dbReference type="ARBA" id="ARBA00048763"/>
    </source>
</evidence>
<comment type="catalytic activity">
    <reaction evidence="4">
        <text>a 5'-end (N(7)-methyl 5'-triphosphoguanosine)-ribonucleoside in snoRNA + S-adenosyl-L-methionine = a 5'-end (N(2),N(7)-dimethyl 5'-triphosphoguanosine)-ribonucleoside in snoRNA + S-adenosyl-L-homocysteine + H(+)</text>
        <dbReference type="Rhea" id="RHEA:78475"/>
        <dbReference type="Rhea" id="RHEA-COMP:19086"/>
        <dbReference type="Rhea" id="RHEA-COMP:19088"/>
        <dbReference type="ChEBI" id="CHEBI:15378"/>
        <dbReference type="ChEBI" id="CHEBI:57856"/>
        <dbReference type="ChEBI" id="CHEBI:59789"/>
        <dbReference type="ChEBI" id="CHEBI:156461"/>
        <dbReference type="ChEBI" id="CHEBI:172880"/>
    </reaction>
    <physiologicalReaction direction="left-to-right" evidence="4">
        <dbReference type="Rhea" id="RHEA:78476"/>
    </physiologicalReaction>
</comment>
<dbReference type="InterPro" id="IPR019012">
    <property type="entry name" value="RNA_cap_Gua-N2-MeTrfase"/>
</dbReference>
<comment type="similarity">
    <text evidence="2">Belongs to the methyltransferase superfamily. Trimethylguanosine synthase family.</text>
</comment>
<feature type="region of interest" description="Disordered" evidence="8">
    <location>
        <begin position="1"/>
        <end position="36"/>
    </location>
</feature>
<sequence>MGAVISRDIPDIPNDPTQSKVDQSPLNSNEDNVINDASNGNLQEIEYAEIRNNQSFTEDNDAPEETPYVKESAPFNNQQYDVHTNGEYYDNNTQYYYDENGNAIYYDQNYYTADPNAYGTTDQVMEGYEVPNNQDAWYGENQNNYGVLEGEYHDPTNDNLGTEEQIENTDHTGGEALENQDYDNNEDYNEDYADDENEGEIDKDYDEAYNEGYEEGYKVGYQEGYEQTYNWYQAEYEKFNSENKYHLTYDRLPKDTKKFWKQRYSLFKKFDQGVFMTSELWYSVTPEDVALFVAKFIKACNPDLKTIADVCCGGGGNSIQFARKFEKVIALDINDDNLYCTKKNCEIYGVGDKVECVQADWIKMIDTEYYQYLKDEVDLVFCSPPWGGPAYKGKDFFDLDLLLPLPIKELLISFKEISSNIVLFLPRNSNLERLSEVTREVFGEEAKCRVLYTYCGGFIKGITAFWGDKFMPENYYTHPDYNATNLTANDQSAEFNNLNNNSQFKEAEQFQTKKDTTNEYKARSNRQTTPKVPEKKDEVMELDY</sequence>
<comment type="catalytic activity">
    <reaction evidence="5">
        <text>a 5'-end (N(2),N(7)-dimethyl 5'-triphosphoguanosine)-ribonucleoside in snRNA + S-adenosyl-L-methionine = a 5'-end (N(2),N(2),N(7)-trimethyl 5'-triphosphoguanosine)-ribonucleoside in snRNA + S-adenosyl-L-homocysteine + H(+)</text>
        <dbReference type="Rhea" id="RHEA:78479"/>
        <dbReference type="Rhea" id="RHEA-COMP:19087"/>
        <dbReference type="Rhea" id="RHEA-COMP:19089"/>
        <dbReference type="ChEBI" id="CHEBI:15378"/>
        <dbReference type="ChEBI" id="CHEBI:57856"/>
        <dbReference type="ChEBI" id="CHEBI:59789"/>
        <dbReference type="ChEBI" id="CHEBI:167623"/>
        <dbReference type="ChEBI" id="CHEBI:172880"/>
    </reaction>
    <physiologicalReaction direction="left-to-right" evidence="5">
        <dbReference type="Rhea" id="RHEA:78480"/>
    </physiologicalReaction>
</comment>
<feature type="region of interest" description="Disordered" evidence="8">
    <location>
        <begin position="506"/>
        <end position="544"/>
    </location>
</feature>
<dbReference type="HOGENOM" id="CLU_500787_0_0_1"/>
<evidence type="ECO:0000256" key="3">
    <source>
        <dbReference type="ARBA" id="ARBA00047418"/>
    </source>
</evidence>
<evidence type="ECO:0000256" key="7">
    <source>
        <dbReference type="ARBA" id="ARBA00049790"/>
    </source>
</evidence>
<dbReference type="PANTHER" id="PTHR14741:SF32">
    <property type="entry name" value="TRIMETHYLGUANOSINE SYNTHASE"/>
    <property type="match status" value="1"/>
</dbReference>